<dbReference type="OrthoDB" id="5651340at2"/>
<gene>
    <name evidence="2" type="ORF">NCTC11532_02670</name>
</gene>
<name>A0A378M253_9GAMM</name>
<keyword evidence="1" id="KW-0472">Membrane</keyword>
<evidence type="ECO:0000313" key="3">
    <source>
        <dbReference type="Proteomes" id="UP000255297"/>
    </source>
</evidence>
<reference evidence="2 3" key="1">
    <citation type="submission" date="2018-06" db="EMBL/GenBank/DDBJ databases">
        <authorList>
            <consortium name="Pathogen Informatics"/>
            <person name="Doyle S."/>
        </authorList>
    </citation>
    <scope>NUCLEOTIDE SEQUENCE [LARGE SCALE GENOMIC DNA]</scope>
    <source>
        <strain evidence="2 3">NCTC11532</strain>
    </source>
</reference>
<dbReference type="AlphaFoldDB" id="A0A378M253"/>
<dbReference type="RefSeq" id="WP_031563943.1">
    <property type="nucleotide sequence ID" value="NZ_CAAAIS010000009.1"/>
</dbReference>
<sequence length="302" mass="34095">MASVLESFGIKKNLSATSIPQLGISSDLNRLQLDSQIFFTLKKEAQADDNQLAIEVKRGQNFQISNTHHIRFLNQSVQLFKEKSTQLKSIDTKILGCIAFGVTATALSFLPVIGFIGWIGWAAAAYFINKRATAYTDYHESLTLLVAVCNWSLGEKREIRKERARDLTKNEAIREMMAQLYPVLTEAQVRHLIANDVEDVFANELIDYENKYNLGFEPGRFFSKEDNKIALSKKGAEFSRCIYGFNKGGATDFLDAIITVLPDVYRAIAHGIQRLKYWLQESTHSEKEVEIPSDPSVKATMK</sequence>
<feature type="transmembrane region" description="Helical" evidence="1">
    <location>
        <begin position="94"/>
        <end position="121"/>
    </location>
</feature>
<organism evidence="2 3">
    <name type="scientific">Legionella wadsworthii</name>
    <dbReference type="NCBI Taxonomy" id="28088"/>
    <lineage>
        <taxon>Bacteria</taxon>
        <taxon>Pseudomonadati</taxon>
        <taxon>Pseudomonadota</taxon>
        <taxon>Gammaproteobacteria</taxon>
        <taxon>Legionellales</taxon>
        <taxon>Legionellaceae</taxon>
        <taxon>Legionella</taxon>
    </lineage>
</organism>
<keyword evidence="1" id="KW-0812">Transmembrane</keyword>
<proteinExistence type="predicted"/>
<evidence type="ECO:0000256" key="1">
    <source>
        <dbReference type="SAM" id="Phobius"/>
    </source>
</evidence>
<keyword evidence="3" id="KW-1185">Reference proteome</keyword>
<dbReference type="EMBL" id="UGPB01000001">
    <property type="protein sequence ID" value="STY30991.1"/>
    <property type="molecule type" value="Genomic_DNA"/>
</dbReference>
<keyword evidence="1" id="KW-1133">Transmembrane helix</keyword>
<protein>
    <submittedName>
        <fullName evidence="2">Uncharacterized protein</fullName>
    </submittedName>
</protein>
<accession>A0A378M253</accession>
<dbReference type="Proteomes" id="UP000255297">
    <property type="component" value="Unassembled WGS sequence"/>
</dbReference>
<evidence type="ECO:0000313" key="2">
    <source>
        <dbReference type="EMBL" id="STY30991.1"/>
    </source>
</evidence>